<dbReference type="AlphaFoldDB" id="A0A0J7JXS3"/>
<gene>
    <name evidence="2" type="ORF">RF55_21487</name>
</gene>
<feature type="region of interest" description="Disordered" evidence="1">
    <location>
        <begin position="1"/>
        <end position="179"/>
    </location>
</feature>
<proteinExistence type="predicted"/>
<sequence length="179" mass="19837">DQDRTPRAVELPALDAGTPRVTTTEAYKAPAESLGDVRRYTSPRETWEVPHLLSPLPSSPTRSGTRATQTAQPARVHRGTQVSTSTPHVDQATQSDSDWEPITRSSATQTEDAIEPTVREASPSYTPPGTPPTLRRARSAPIKPPGRSRTSRSRWGPAKFTRTEPVIAYQERRRPYQPF</sequence>
<reference evidence="2 3" key="1">
    <citation type="submission" date="2015-04" db="EMBL/GenBank/DDBJ databases">
        <title>Lasius niger genome sequencing.</title>
        <authorList>
            <person name="Konorov E.A."/>
            <person name="Nikitin M.A."/>
            <person name="Kirill M.V."/>
            <person name="Chang P."/>
        </authorList>
    </citation>
    <scope>NUCLEOTIDE SEQUENCE [LARGE SCALE GENOMIC DNA]</scope>
    <source>
        <tissue evidence="2">Whole</tissue>
    </source>
</reference>
<accession>A0A0J7JXS3</accession>
<feature type="non-terminal residue" evidence="2">
    <location>
        <position position="1"/>
    </location>
</feature>
<dbReference type="EMBL" id="LBMM01022313">
    <property type="protein sequence ID" value="KMQ82912.1"/>
    <property type="molecule type" value="Genomic_DNA"/>
</dbReference>
<dbReference type="PaxDb" id="67767-A0A0J7JXS3"/>
<dbReference type="Proteomes" id="UP000036403">
    <property type="component" value="Unassembled WGS sequence"/>
</dbReference>
<feature type="compositionally biased region" description="Basic and acidic residues" evidence="1">
    <location>
        <begin position="170"/>
        <end position="179"/>
    </location>
</feature>
<evidence type="ECO:0000313" key="3">
    <source>
        <dbReference type="Proteomes" id="UP000036403"/>
    </source>
</evidence>
<feature type="compositionally biased region" description="Polar residues" evidence="1">
    <location>
        <begin position="80"/>
        <end position="96"/>
    </location>
</feature>
<comment type="caution">
    <text evidence="2">The sequence shown here is derived from an EMBL/GenBank/DDBJ whole genome shotgun (WGS) entry which is preliminary data.</text>
</comment>
<feature type="compositionally biased region" description="Polar residues" evidence="1">
    <location>
        <begin position="61"/>
        <end position="72"/>
    </location>
</feature>
<evidence type="ECO:0000313" key="2">
    <source>
        <dbReference type="EMBL" id="KMQ82912.1"/>
    </source>
</evidence>
<protein>
    <submittedName>
        <fullName evidence="2">Uncharacterized protein</fullName>
    </submittedName>
</protein>
<name>A0A0J7JXS3_LASNI</name>
<organism evidence="2 3">
    <name type="scientific">Lasius niger</name>
    <name type="common">Black garden ant</name>
    <dbReference type="NCBI Taxonomy" id="67767"/>
    <lineage>
        <taxon>Eukaryota</taxon>
        <taxon>Metazoa</taxon>
        <taxon>Ecdysozoa</taxon>
        <taxon>Arthropoda</taxon>
        <taxon>Hexapoda</taxon>
        <taxon>Insecta</taxon>
        <taxon>Pterygota</taxon>
        <taxon>Neoptera</taxon>
        <taxon>Endopterygota</taxon>
        <taxon>Hymenoptera</taxon>
        <taxon>Apocrita</taxon>
        <taxon>Aculeata</taxon>
        <taxon>Formicoidea</taxon>
        <taxon>Formicidae</taxon>
        <taxon>Formicinae</taxon>
        <taxon>Lasius</taxon>
        <taxon>Lasius</taxon>
    </lineage>
</organism>
<keyword evidence="3" id="KW-1185">Reference proteome</keyword>
<evidence type="ECO:0000256" key="1">
    <source>
        <dbReference type="SAM" id="MobiDB-lite"/>
    </source>
</evidence>